<evidence type="ECO:0000313" key="3">
    <source>
        <dbReference type="Proteomes" id="UP000198878"/>
    </source>
</evidence>
<dbReference type="EMBL" id="FNUJ01000009">
    <property type="protein sequence ID" value="SEF35975.1"/>
    <property type="molecule type" value="Genomic_DNA"/>
</dbReference>
<name>A0A1H5RC50_9PSEU</name>
<organism evidence="2 3">
    <name type="scientific">Amycolatopsis pretoriensis</name>
    <dbReference type="NCBI Taxonomy" id="218821"/>
    <lineage>
        <taxon>Bacteria</taxon>
        <taxon>Bacillati</taxon>
        <taxon>Actinomycetota</taxon>
        <taxon>Actinomycetes</taxon>
        <taxon>Pseudonocardiales</taxon>
        <taxon>Pseudonocardiaceae</taxon>
        <taxon>Amycolatopsis</taxon>
    </lineage>
</organism>
<sequence length="103" mass="9420">MNVAAAYALTPGRVWSVIAAVVGLAGVVAGVLALTRGRGAVVALGSGIAGAAGGAVVVAAAKGGPGTGYGIVGGWAALVIGVVAAVLGGLALARSRGFVGGGR</sequence>
<keyword evidence="3" id="KW-1185">Reference proteome</keyword>
<feature type="transmembrane region" description="Helical" evidence="1">
    <location>
        <begin position="12"/>
        <end position="34"/>
    </location>
</feature>
<keyword evidence="1" id="KW-0812">Transmembrane</keyword>
<accession>A0A1H5RC50</accession>
<keyword evidence="1" id="KW-0472">Membrane</keyword>
<dbReference type="RefSeq" id="WP_086677063.1">
    <property type="nucleotide sequence ID" value="NZ_FNUJ01000009.1"/>
</dbReference>
<dbReference type="Proteomes" id="UP000198878">
    <property type="component" value="Unassembled WGS sequence"/>
</dbReference>
<gene>
    <name evidence="2" type="ORF">SAMN05421837_109132</name>
</gene>
<feature type="transmembrane region" description="Helical" evidence="1">
    <location>
        <begin position="67"/>
        <end position="93"/>
    </location>
</feature>
<dbReference type="AlphaFoldDB" id="A0A1H5RC50"/>
<dbReference type="Pfam" id="PF19733">
    <property type="entry name" value="DUF6223"/>
    <property type="match status" value="1"/>
</dbReference>
<evidence type="ECO:0000256" key="1">
    <source>
        <dbReference type="SAM" id="Phobius"/>
    </source>
</evidence>
<evidence type="ECO:0000313" key="2">
    <source>
        <dbReference type="EMBL" id="SEF35975.1"/>
    </source>
</evidence>
<reference evidence="3" key="1">
    <citation type="submission" date="2016-10" db="EMBL/GenBank/DDBJ databases">
        <authorList>
            <person name="Varghese N."/>
            <person name="Submissions S."/>
        </authorList>
    </citation>
    <scope>NUCLEOTIDE SEQUENCE [LARGE SCALE GENOMIC DNA]</scope>
    <source>
        <strain evidence="3">DSM 44654</strain>
    </source>
</reference>
<dbReference type="InterPro" id="IPR045770">
    <property type="entry name" value="DUF6223"/>
</dbReference>
<proteinExistence type="predicted"/>
<dbReference type="STRING" id="218821.SAMN05421837_109132"/>
<feature type="transmembrane region" description="Helical" evidence="1">
    <location>
        <begin position="41"/>
        <end position="61"/>
    </location>
</feature>
<protein>
    <submittedName>
        <fullName evidence="2">Uncharacterized protein</fullName>
    </submittedName>
</protein>
<keyword evidence="1" id="KW-1133">Transmembrane helix</keyword>